<protein>
    <submittedName>
        <fullName evidence="1">Uncharacterized protein</fullName>
    </submittedName>
</protein>
<reference evidence="1" key="1">
    <citation type="journal article" date="2015" name="Nature">
        <title>Complex archaea that bridge the gap between prokaryotes and eukaryotes.</title>
        <authorList>
            <person name="Spang A."/>
            <person name="Saw J.H."/>
            <person name="Jorgensen S.L."/>
            <person name="Zaremba-Niedzwiedzka K."/>
            <person name="Martijn J."/>
            <person name="Lind A.E."/>
            <person name="van Eijk R."/>
            <person name="Schleper C."/>
            <person name="Guy L."/>
            <person name="Ettema T.J."/>
        </authorList>
    </citation>
    <scope>NUCLEOTIDE SEQUENCE</scope>
</reference>
<name>A0A0F9E9V1_9ZZZZ</name>
<proteinExistence type="predicted"/>
<organism evidence="1">
    <name type="scientific">marine sediment metagenome</name>
    <dbReference type="NCBI Taxonomy" id="412755"/>
    <lineage>
        <taxon>unclassified sequences</taxon>
        <taxon>metagenomes</taxon>
        <taxon>ecological metagenomes</taxon>
    </lineage>
</organism>
<evidence type="ECO:0000313" key="1">
    <source>
        <dbReference type="EMBL" id="KKL70843.1"/>
    </source>
</evidence>
<comment type="caution">
    <text evidence="1">The sequence shown here is derived from an EMBL/GenBank/DDBJ whole genome shotgun (WGS) entry which is preliminary data.</text>
</comment>
<accession>A0A0F9E9V1</accession>
<sequence>MPIIHSKFHDAKLESVMINKSMDLITGDKGDAPSFLFLSGAFFDVKSFAYSGLRAWKGAVKPSESNGGRRPVLEATFASISVYLSSLLALQSEFFFAYDEIKEILLDKKREDLWTIISEKIPFISVPPKEMYGSLMSPVSPYFVIKQDEDITLGEIYPSTYLTQVIENIKTRFFVFYQYQGYSAFGFFNALPELSKFGFNEKARDFDAEPTSKNLIEYSENAKNVKEILISLIHSHNNALLEQFLIPDYELLLNKLLEGEI</sequence>
<dbReference type="EMBL" id="LAZR01025774">
    <property type="protein sequence ID" value="KKL70843.1"/>
    <property type="molecule type" value="Genomic_DNA"/>
</dbReference>
<dbReference type="AlphaFoldDB" id="A0A0F9E9V1"/>
<gene>
    <name evidence="1" type="ORF">LCGC14_2100840</name>
</gene>